<dbReference type="SUPFAM" id="SSF53187">
    <property type="entry name" value="Zn-dependent exopeptidases"/>
    <property type="match status" value="1"/>
</dbReference>
<dbReference type="STRING" id="29382.BZ166_06855"/>
<gene>
    <name evidence="1" type="ORF">BUY34_09895</name>
</gene>
<dbReference type="EMBL" id="PYZR01000124">
    <property type="protein sequence ID" value="PTF65694.1"/>
    <property type="molecule type" value="Genomic_DNA"/>
</dbReference>
<dbReference type="Gene3D" id="3.40.630.10">
    <property type="entry name" value="Zn peptidases"/>
    <property type="match status" value="1"/>
</dbReference>
<sequence length="532" mass="60842">MMQTLWQNEQNRLALLKQLVNHQTITNTQGEKTFPNLVKQLLLQLDYFKTNPKQIQKILTDDDKEALIAFYHGSQSGKTIVLVSHYDTVGISEFGLAHDLACNPDKLEQYFLENQNYLDEGAVQDLHSGDYLFGRGIMDMKAGLMLHMSLIELASIEQWDINLILVTVPDEEVNSSGMRKAVEKLAELNATYDLDIQLHLNSEPTFQQAASDEKHYIYSGSIGKIMPAVLCYGKETHVGQPLEGMSANFMMSYITQAVEYNTQLKEYFENESTPVPVTLMMKDIKDTYDVQTPFKTIGLFNFFLFNKTPKDVFREFINTVITAVDRCESDWLSVLESEDYQFDKKINVLTYEQLKQYAIKKYGEKTIVNIIDQTLQETPELHLQNIHIADKLMQICKNIAPAVVTFFASPYYPAVNASYDKRVASTISLVKHTLNEQFQRSSEQVHYFNGISDTSYLKFDGDMEQMAIYEQNTPNYNRTYVIPFKSIKTISAPTLLIGPIGKDAHKLSERLHKQSALIELPVVLEKVVKSYI</sequence>
<comment type="caution">
    <text evidence="1">The sequence shown here is derived from an EMBL/GenBank/DDBJ whole genome shotgun (WGS) entry which is preliminary data.</text>
</comment>
<dbReference type="AlphaFoldDB" id="A0A2T4LQR5"/>
<organism evidence="1 2">
    <name type="scientific">Staphylococcus cohnii</name>
    <dbReference type="NCBI Taxonomy" id="29382"/>
    <lineage>
        <taxon>Bacteria</taxon>
        <taxon>Bacillati</taxon>
        <taxon>Bacillota</taxon>
        <taxon>Bacilli</taxon>
        <taxon>Bacillales</taxon>
        <taxon>Staphylococcaceae</taxon>
        <taxon>Staphylococcus</taxon>
        <taxon>Staphylococcus cohnii species complex</taxon>
    </lineage>
</organism>
<evidence type="ECO:0000313" key="1">
    <source>
        <dbReference type="EMBL" id="PTF65694.1"/>
    </source>
</evidence>
<dbReference type="Proteomes" id="UP000241208">
    <property type="component" value="Unassembled WGS sequence"/>
</dbReference>
<protein>
    <submittedName>
        <fullName evidence="1">Arginine utilization protein RocB</fullName>
    </submittedName>
</protein>
<name>A0A2T4LQR5_9STAP</name>
<accession>A0A2T4LQR5</accession>
<dbReference type="PIRSF" id="PIRSF010386">
    <property type="entry name" value="RocB"/>
    <property type="match status" value="1"/>
</dbReference>
<dbReference type="GO" id="GO:0016787">
    <property type="term" value="F:hydrolase activity"/>
    <property type="evidence" value="ECO:0007669"/>
    <property type="project" value="InterPro"/>
</dbReference>
<dbReference type="PANTHER" id="PTHR43808:SF27">
    <property type="entry name" value="PROTEIN ROCB"/>
    <property type="match status" value="1"/>
</dbReference>
<reference evidence="1 2" key="1">
    <citation type="journal article" date="2016" name="Front. Microbiol.">
        <title>Comprehensive Phylogenetic Analysis of Bovine Non-aureus Staphylococci Species Based on Whole-Genome Sequencing.</title>
        <authorList>
            <person name="Naushad S."/>
            <person name="Barkema H.W."/>
            <person name="Luby C."/>
            <person name="Condas L.A."/>
            <person name="Nobrega D.B."/>
            <person name="Carson D.A."/>
            <person name="De Buck J."/>
        </authorList>
    </citation>
    <scope>NUCLEOTIDE SEQUENCE [LARGE SCALE GENOMIC DNA]</scope>
    <source>
        <strain evidence="1 2">SNUC 3829</strain>
    </source>
</reference>
<dbReference type="InterPro" id="IPR002933">
    <property type="entry name" value="Peptidase_M20"/>
</dbReference>
<dbReference type="Pfam" id="PF01546">
    <property type="entry name" value="Peptidase_M20"/>
    <property type="match status" value="1"/>
</dbReference>
<dbReference type="InterPro" id="IPR050072">
    <property type="entry name" value="Peptidase_M20A"/>
</dbReference>
<evidence type="ECO:0000313" key="2">
    <source>
        <dbReference type="Proteomes" id="UP000241208"/>
    </source>
</evidence>
<dbReference type="InterPro" id="IPR012166">
    <property type="entry name" value="Uncharacterised_RocB"/>
</dbReference>
<proteinExistence type="predicted"/>
<dbReference type="PANTHER" id="PTHR43808">
    <property type="entry name" value="ACETYLORNITHINE DEACETYLASE"/>
    <property type="match status" value="1"/>
</dbReference>